<feature type="transmembrane region" description="Helical" evidence="10">
    <location>
        <begin position="55"/>
        <end position="74"/>
    </location>
</feature>
<evidence type="ECO:0000256" key="1">
    <source>
        <dbReference type="ARBA" id="ARBA00004651"/>
    </source>
</evidence>
<dbReference type="Gene3D" id="1.20.1560.10">
    <property type="entry name" value="ABC transporter type 1, transmembrane domain"/>
    <property type="match status" value="1"/>
</dbReference>
<dbReference type="FunFam" id="3.40.50.300:FF:000299">
    <property type="entry name" value="ABC transporter ATP-binding protein/permease"/>
    <property type="match status" value="1"/>
</dbReference>
<keyword evidence="7 13" id="KW-0067">ATP-binding</keyword>
<evidence type="ECO:0000256" key="6">
    <source>
        <dbReference type="ARBA" id="ARBA00022807"/>
    </source>
</evidence>
<feature type="transmembrane region" description="Helical" evidence="10">
    <location>
        <begin position="246"/>
        <end position="267"/>
    </location>
</feature>
<dbReference type="SUPFAM" id="SSF90123">
    <property type="entry name" value="ABC transporter transmembrane region"/>
    <property type="match status" value="1"/>
</dbReference>
<organism evidence="13 14">
    <name type="scientific">Holdemanella biformis</name>
    <dbReference type="NCBI Taxonomy" id="1735"/>
    <lineage>
        <taxon>Bacteria</taxon>
        <taxon>Bacillati</taxon>
        <taxon>Bacillota</taxon>
        <taxon>Erysipelotrichia</taxon>
        <taxon>Erysipelotrichales</taxon>
        <taxon>Erysipelotrichaceae</taxon>
        <taxon>Holdemanella</taxon>
    </lineage>
</organism>
<comment type="caution">
    <text evidence="13">The sequence shown here is derived from an EMBL/GenBank/DDBJ whole genome shotgun (WGS) entry which is preliminary data.</text>
</comment>
<keyword evidence="3" id="KW-1003">Cell membrane</keyword>
<evidence type="ECO:0000256" key="2">
    <source>
        <dbReference type="ARBA" id="ARBA00022448"/>
    </source>
</evidence>
<feature type="transmembrane region" description="Helical" evidence="10">
    <location>
        <begin position="160"/>
        <end position="179"/>
    </location>
</feature>
<comment type="subcellular location">
    <subcellularLocation>
        <location evidence="1">Cell membrane</location>
        <topology evidence="1">Multi-pass membrane protein</topology>
    </subcellularLocation>
</comment>
<keyword evidence="4 10" id="KW-0812">Transmembrane</keyword>
<sequence>MPSMSTIQIFSRLVKLVFPLTEFMICAILMGVAGFLCAIFIPVLSSMALVKDPTFSFHTIVILLFVCALLRGILRYAEQACNHYIAFKLLARIRDQVFGALRKLCPAKLEVKDKGSLISLITSDIELLEVFYAHTISPICIAFVTSFVCIIIQMQYGWIYGIYSLLAYVLVGIVLPIYISKQSRHIGIEYRKEAGNLNSYVLESMRGLKESMQYMDTDRRLSGLNHQTALLAKREKELKHFQAKTISLTNACVVLLSLGLCLIHVFLNSSMESMIVSSVLQISSFGPVIALANLGSTLSQTIGAGQRVISLLDEIPMVEEVRNGDEAQFNSMDMIHVDFAYDKEQILKDMNLNIQENEVIGIQGKSGSGKSTLLKLLMRFWDVSGGNILVDGIDIKNLNTSNLRKNEGYVTQETILFHDTIENNLRVAKQDATIEEIQLACKKANIHEYIQSSPNGYKTLVEELGSSLSGGERQRIGLARMFLHDSKLVLLDEPTSNLDSLNEGIILKSIYEERKNKTIIFVSHRESTLAHCNRVIHMESNRVS</sequence>
<dbReference type="Gene3D" id="3.40.50.300">
    <property type="entry name" value="P-loop containing nucleotide triphosphate hydrolases"/>
    <property type="match status" value="1"/>
</dbReference>
<dbReference type="InterPro" id="IPR027417">
    <property type="entry name" value="P-loop_NTPase"/>
</dbReference>
<name>A0A395W9C0_9FIRM</name>
<gene>
    <name evidence="13" type="ORF">DWW32_09770</name>
</gene>
<dbReference type="GO" id="GO:0016887">
    <property type="term" value="F:ATP hydrolysis activity"/>
    <property type="evidence" value="ECO:0007669"/>
    <property type="project" value="InterPro"/>
</dbReference>
<keyword evidence="6" id="KW-0378">Hydrolase</keyword>
<evidence type="ECO:0000256" key="4">
    <source>
        <dbReference type="ARBA" id="ARBA00022692"/>
    </source>
</evidence>
<evidence type="ECO:0000259" key="12">
    <source>
        <dbReference type="PROSITE" id="PS50929"/>
    </source>
</evidence>
<evidence type="ECO:0000259" key="11">
    <source>
        <dbReference type="PROSITE" id="PS50893"/>
    </source>
</evidence>
<protein>
    <submittedName>
        <fullName evidence="13">ABC transporter ATP-binding protein</fullName>
    </submittedName>
</protein>
<evidence type="ECO:0000313" key="13">
    <source>
        <dbReference type="EMBL" id="RGU89949.1"/>
    </source>
</evidence>
<keyword evidence="6" id="KW-0788">Thiol protease</keyword>
<feature type="transmembrane region" description="Helical" evidence="10">
    <location>
        <begin position="130"/>
        <end position="154"/>
    </location>
</feature>
<accession>A0A395W9C0</accession>
<dbReference type="Proteomes" id="UP000265489">
    <property type="component" value="Unassembled WGS sequence"/>
</dbReference>
<dbReference type="GO" id="GO:0005886">
    <property type="term" value="C:plasma membrane"/>
    <property type="evidence" value="ECO:0007669"/>
    <property type="project" value="UniProtKB-SubCell"/>
</dbReference>
<dbReference type="InterPro" id="IPR003593">
    <property type="entry name" value="AAA+_ATPase"/>
</dbReference>
<dbReference type="EMBL" id="QRYQ01000021">
    <property type="protein sequence ID" value="RGU89949.1"/>
    <property type="molecule type" value="Genomic_DNA"/>
</dbReference>
<dbReference type="GO" id="GO:0015421">
    <property type="term" value="F:ABC-type oligopeptide transporter activity"/>
    <property type="evidence" value="ECO:0007669"/>
    <property type="project" value="TreeGrafter"/>
</dbReference>
<dbReference type="Pfam" id="PF00005">
    <property type="entry name" value="ABC_tran"/>
    <property type="match status" value="1"/>
</dbReference>
<dbReference type="InterPro" id="IPR017871">
    <property type="entry name" value="ABC_transporter-like_CS"/>
</dbReference>
<keyword evidence="6" id="KW-0645">Protease</keyword>
<evidence type="ECO:0000256" key="8">
    <source>
        <dbReference type="ARBA" id="ARBA00022989"/>
    </source>
</evidence>
<feature type="domain" description="ABC transporter" evidence="11">
    <location>
        <begin position="332"/>
        <end position="544"/>
    </location>
</feature>
<evidence type="ECO:0000256" key="10">
    <source>
        <dbReference type="SAM" id="Phobius"/>
    </source>
</evidence>
<evidence type="ECO:0000256" key="5">
    <source>
        <dbReference type="ARBA" id="ARBA00022741"/>
    </source>
</evidence>
<dbReference type="InterPro" id="IPR036640">
    <property type="entry name" value="ABC1_TM_sf"/>
</dbReference>
<dbReference type="Pfam" id="PF00664">
    <property type="entry name" value="ABC_membrane"/>
    <property type="match status" value="1"/>
</dbReference>
<keyword evidence="5" id="KW-0547">Nucleotide-binding</keyword>
<keyword evidence="2" id="KW-0813">Transport</keyword>
<reference evidence="13 14" key="1">
    <citation type="submission" date="2018-08" db="EMBL/GenBank/DDBJ databases">
        <title>A genome reference for cultivated species of the human gut microbiota.</title>
        <authorList>
            <person name="Zou Y."/>
            <person name="Xue W."/>
            <person name="Luo G."/>
        </authorList>
    </citation>
    <scope>NUCLEOTIDE SEQUENCE [LARGE SCALE GENOMIC DNA]</scope>
    <source>
        <strain evidence="13 14">AF15-20</strain>
    </source>
</reference>
<evidence type="ECO:0000256" key="3">
    <source>
        <dbReference type="ARBA" id="ARBA00022475"/>
    </source>
</evidence>
<dbReference type="InterPro" id="IPR011527">
    <property type="entry name" value="ABC1_TM_dom"/>
</dbReference>
<dbReference type="InterPro" id="IPR003439">
    <property type="entry name" value="ABC_transporter-like_ATP-bd"/>
</dbReference>
<evidence type="ECO:0000256" key="7">
    <source>
        <dbReference type="ARBA" id="ARBA00022840"/>
    </source>
</evidence>
<evidence type="ECO:0000313" key="14">
    <source>
        <dbReference type="Proteomes" id="UP000265489"/>
    </source>
</evidence>
<dbReference type="AlphaFoldDB" id="A0A395W9C0"/>
<dbReference type="PANTHER" id="PTHR43394">
    <property type="entry name" value="ATP-DEPENDENT PERMEASE MDL1, MITOCHONDRIAL"/>
    <property type="match status" value="1"/>
</dbReference>
<feature type="domain" description="ABC transmembrane type-1" evidence="12">
    <location>
        <begin position="24"/>
        <end position="300"/>
    </location>
</feature>
<evidence type="ECO:0000256" key="9">
    <source>
        <dbReference type="ARBA" id="ARBA00023136"/>
    </source>
</evidence>
<dbReference type="PROSITE" id="PS50929">
    <property type="entry name" value="ABC_TM1F"/>
    <property type="match status" value="1"/>
</dbReference>
<dbReference type="SMART" id="SM00382">
    <property type="entry name" value="AAA"/>
    <property type="match status" value="1"/>
</dbReference>
<dbReference type="SUPFAM" id="SSF52540">
    <property type="entry name" value="P-loop containing nucleoside triphosphate hydrolases"/>
    <property type="match status" value="1"/>
</dbReference>
<dbReference type="PROSITE" id="PS00211">
    <property type="entry name" value="ABC_TRANSPORTER_1"/>
    <property type="match status" value="1"/>
</dbReference>
<dbReference type="GO" id="GO:0008234">
    <property type="term" value="F:cysteine-type peptidase activity"/>
    <property type="evidence" value="ECO:0007669"/>
    <property type="project" value="UniProtKB-KW"/>
</dbReference>
<dbReference type="InterPro" id="IPR039421">
    <property type="entry name" value="Type_1_exporter"/>
</dbReference>
<keyword evidence="8 10" id="KW-1133">Transmembrane helix</keyword>
<dbReference type="PANTHER" id="PTHR43394:SF1">
    <property type="entry name" value="ATP-BINDING CASSETTE SUB-FAMILY B MEMBER 10, MITOCHONDRIAL"/>
    <property type="match status" value="1"/>
</dbReference>
<dbReference type="GO" id="GO:0005524">
    <property type="term" value="F:ATP binding"/>
    <property type="evidence" value="ECO:0007669"/>
    <property type="project" value="UniProtKB-KW"/>
</dbReference>
<dbReference type="PROSITE" id="PS50893">
    <property type="entry name" value="ABC_TRANSPORTER_2"/>
    <property type="match status" value="1"/>
</dbReference>
<keyword evidence="9 10" id="KW-0472">Membrane</keyword>
<feature type="transmembrane region" description="Helical" evidence="10">
    <location>
        <begin position="20"/>
        <end position="43"/>
    </location>
</feature>
<proteinExistence type="predicted"/>